<dbReference type="PANTHER" id="PTHR13593:SF116">
    <property type="entry name" value="PLC-LIKE PHOSPHODIESTERASE"/>
    <property type="match status" value="1"/>
</dbReference>
<evidence type="ECO:0008006" key="5">
    <source>
        <dbReference type="Google" id="ProtNLM"/>
    </source>
</evidence>
<dbReference type="PROSITE" id="PS50007">
    <property type="entry name" value="PIPLC_X_DOMAIN"/>
    <property type="match status" value="1"/>
</dbReference>
<dbReference type="OrthoDB" id="1046782at2759"/>
<evidence type="ECO:0000313" key="4">
    <source>
        <dbReference type="Proteomes" id="UP001302367"/>
    </source>
</evidence>
<reference evidence="1 3" key="1">
    <citation type="submission" date="2015-10" db="EMBL/GenBank/DDBJ databases">
        <title>The cercosporin biosynthetic gene cluster was horizontally transferred to several fungal lineages and shown to be expanded in Cercospora beticola based on microsynteny with recipient genomes.</title>
        <authorList>
            <person name="De Jonge R."/>
            <person name="Ebert M.K."/>
            <person name="Suttle J.C."/>
            <person name="Jurick Ii W.M."/>
            <person name="Secor G.A."/>
            <person name="Thomma B.P."/>
            <person name="Van De Peer Y."/>
            <person name="Bolton M.D."/>
        </authorList>
    </citation>
    <scope>NUCLEOTIDE SEQUENCE [LARGE SCALE GENOMIC DNA]</scope>
    <source>
        <strain evidence="1 3">09-40</strain>
    </source>
</reference>
<dbReference type="InterPro" id="IPR017946">
    <property type="entry name" value="PLC-like_Pdiesterase_TIM-brl"/>
</dbReference>
<reference evidence="2 4" key="2">
    <citation type="submission" date="2023-09" db="EMBL/GenBank/DDBJ databases">
        <title>Complete-Gapless Cercospora beticola genome.</title>
        <authorList>
            <person name="Wyatt N.A."/>
            <person name="Spanner R.E."/>
            <person name="Bolton M.D."/>
        </authorList>
    </citation>
    <scope>NUCLEOTIDE SEQUENCE [LARGE SCALE GENOMIC DNA]</scope>
    <source>
        <strain evidence="2">Cb09-40</strain>
    </source>
</reference>
<protein>
    <recommendedName>
        <fullName evidence="5">Phosphatidylinositol-specific phospholipase C X domain-containing protein</fullName>
    </recommendedName>
</protein>
<evidence type="ECO:0000313" key="3">
    <source>
        <dbReference type="Proteomes" id="UP000230605"/>
    </source>
</evidence>
<dbReference type="GO" id="GO:0006629">
    <property type="term" value="P:lipid metabolic process"/>
    <property type="evidence" value="ECO:0007669"/>
    <property type="project" value="InterPro"/>
</dbReference>
<gene>
    <name evidence="1" type="ORF">CB0940_10508</name>
    <name evidence="2" type="ORF">RHO25_011889</name>
</gene>
<dbReference type="EMBL" id="CP134191">
    <property type="protein sequence ID" value="WPB07228.1"/>
    <property type="molecule type" value="Genomic_DNA"/>
</dbReference>
<dbReference type="PANTHER" id="PTHR13593">
    <property type="match status" value="1"/>
</dbReference>
<dbReference type="Gene3D" id="3.20.20.190">
    <property type="entry name" value="Phosphatidylinositol (PI) phosphodiesterase"/>
    <property type="match status" value="1"/>
</dbReference>
<organism evidence="1 3">
    <name type="scientific">Cercospora beticola</name>
    <name type="common">Sugarbeet leaf spot fungus</name>
    <dbReference type="NCBI Taxonomy" id="122368"/>
    <lineage>
        <taxon>Eukaryota</taxon>
        <taxon>Fungi</taxon>
        <taxon>Dikarya</taxon>
        <taxon>Ascomycota</taxon>
        <taxon>Pezizomycotina</taxon>
        <taxon>Dothideomycetes</taxon>
        <taxon>Dothideomycetidae</taxon>
        <taxon>Mycosphaerellales</taxon>
        <taxon>Mycosphaerellaceae</taxon>
        <taxon>Cercospora</taxon>
    </lineage>
</organism>
<dbReference type="InterPro" id="IPR051057">
    <property type="entry name" value="PI-PLC_domain"/>
</dbReference>
<evidence type="ECO:0000313" key="2">
    <source>
        <dbReference type="EMBL" id="WPB07228.1"/>
    </source>
</evidence>
<keyword evidence="4" id="KW-1185">Reference proteome</keyword>
<dbReference type="EMBL" id="LKMD01000103">
    <property type="protein sequence ID" value="PIA96189.1"/>
    <property type="molecule type" value="Genomic_DNA"/>
</dbReference>
<dbReference type="Proteomes" id="UP000230605">
    <property type="component" value="Chromosome 8"/>
</dbReference>
<name>A0A2G5HUG9_CERBT</name>
<dbReference type="GO" id="GO:0008081">
    <property type="term" value="F:phosphoric diester hydrolase activity"/>
    <property type="evidence" value="ECO:0007669"/>
    <property type="project" value="InterPro"/>
</dbReference>
<dbReference type="SUPFAM" id="SSF51695">
    <property type="entry name" value="PLC-like phosphodiesterases"/>
    <property type="match status" value="1"/>
</dbReference>
<accession>A0A2G5HUG9</accession>
<dbReference type="AlphaFoldDB" id="A0A2G5HUG9"/>
<dbReference type="Proteomes" id="UP001302367">
    <property type="component" value="Chromosome 8"/>
</dbReference>
<evidence type="ECO:0000313" key="1">
    <source>
        <dbReference type="EMBL" id="PIA96189.1"/>
    </source>
</evidence>
<sequence>MLKPLTTPAWRICVIFSVIAAGLLVFASIARLSGPFLGLPSGLPTFYSAPEEHYLSSLALDKVLQDASPIFGHASSLLLPNTVEPATATWMKAYHDETRIVHLNLPGAHDAATWNYSRATQKALKYVNDLAHISAVDPANYKCQSRSLSQMLNAGIRVFDLRYAFDVTRTTMVFWHGNALQSETATVEDVMYAFYAWLDLHPSEALFLSFQHEGGGDDMQTQLSLYETLSSPAAKRYIVQAKGELGTLAKARGKITLLKRFDLDLIQKQYESALPGLHFSPKKWTVNGADIELVYNETTEETAYIQDYFYPMAEVGSPATTTISMKMNATEAHLQRAASDYHPDSLFWGFASSTNTGNKPPDTPEIQALGNGTLTPDGGVNQQLIPILNSMKGRRLGIMMFDFFEEPEDLVSLYLNLLSPEEALNYGA</sequence>
<proteinExistence type="predicted"/>